<evidence type="ECO:0000259" key="1">
    <source>
        <dbReference type="Pfam" id="PF13524"/>
    </source>
</evidence>
<dbReference type="RefSeq" id="WP_074754112.1">
    <property type="nucleotide sequence ID" value="NZ_FOGJ01000002.1"/>
</dbReference>
<organism evidence="2 3">
    <name type="scientific">Butyrivibrio fibrisolvens</name>
    <dbReference type="NCBI Taxonomy" id="831"/>
    <lineage>
        <taxon>Bacteria</taxon>
        <taxon>Bacillati</taxon>
        <taxon>Bacillota</taxon>
        <taxon>Clostridia</taxon>
        <taxon>Lachnospirales</taxon>
        <taxon>Lachnospiraceae</taxon>
        <taxon>Butyrivibrio</taxon>
    </lineage>
</organism>
<dbReference type="Proteomes" id="UP000182584">
    <property type="component" value="Unassembled WGS sequence"/>
</dbReference>
<evidence type="ECO:0000313" key="3">
    <source>
        <dbReference type="Proteomes" id="UP000182584"/>
    </source>
</evidence>
<dbReference type="SUPFAM" id="SSF53756">
    <property type="entry name" value="UDP-Glycosyltransferase/glycogen phosphorylase"/>
    <property type="match status" value="1"/>
</dbReference>
<evidence type="ECO:0000313" key="2">
    <source>
        <dbReference type="EMBL" id="SER16014.1"/>
    </source>
</evidence>
<proteinExistence type="predicted"/>
<accession>A0A1H9LX53</accession>
<sequence length="389" mass="44390">MGRFLLIRSKGTSYESFYTFTDCLYHALRRCGADVDVFDESKSANIRIFTGKSYDAIIDFNSTMPDKRLDDGTPLLSALDGPFINYLLDHPLYFHDQLSQNVSQHVICIDRRHAAYLKRFYPELKSVSYAPLPMMPSDERDIISIKDRRIGILFTGTYTSYELVQRKLSGMNPDARRDVFEILSYMQADTNLTMEDAMTRFLETREKKIPDKIFRQFMHYYHMADAAAAAWARDIVVRAILNAGIKLSVCGHGWNSLRRYDNTPYDNLEIIPEVTYHRSVDMAYDAKIILNVMPWFKDGIHDRVLTAAGHGAVILSDETSALDELLGDSYVGFSLERLEDLSDKIGKVLRDTDYAQKLVGEAYTRTIDSCSYEAFAAMLCESCACTITK</sequence>
<dbReference type="Pfam" id="PF13524">
    <property type="entry name" value="Glyco_trans_1_2"/>
    <property type="match status" value="1"/>
</dbReference>
<reference evidence="2 3" key="1">
    <citation type="submission" date="2016-10" db="EMBL/GenBank/DDBJ databases">
        <authorList>
            <person name="de Groot N.N."/>
        </authorList>
    </citation>
    <scope>NUCLEOTIDE SEQUENCE [LARGE SCALE GENOMIC DNA]</scope>
    <source>
        <strain evidence="2 3">AR40</strain>
    </source>
</reference>
<protein>
    <submittedName>
        <fullName evidence="2">Glycosyl transferases group 1</fullName>
    </submittedName>
</protein>
<gene>
    <name evidence="2" type="ORF">SAMN04487884_102224</name>
</gene>
<dbReference type="GO" id="GO:0016740">
    <property type="term" value="F:transferase activity"/>
    <property type="evidence" value="ECO:0007669"/>
    <property type="project" value="UniProtKB-KW"/>
</dbReference>
<dbReference type="EMBL" id="FOGJ01000002">
    <property type="protein sequence ID" value="SER16014.1"/>
    <property type="molecule type" value="Genomic_DNA"/>
</dbReference>
<dbReference type="InterPro" id="IPR055259">
    <property type="entry name" value="YkvP/CgeB_Glyco_trans-like"/>
</dbReference>
<dbReference type="AlphaFoldDB" id="A0A1H9LX53"/>
<feature type="domain" description="Spore protein YkvP/CgeB glycosyl transferase-like" evidence="1">
    <location>
        <begin position="238"/>
        <end position="379"/>
    </location>
</feature>
<dbReference type="eggNOG" id="COG4641">
    <property type="taxonomic scope" value="Bacteria"/>
</dbReference>
<keyword evidence="2" id="KW-0808">Transferase</keyword>
<name>A0A1H9LX53_BUTFI</name>